<evidence type="ECO:0000313" key="2">
    <source>
        <dbReference type="EMBL" id="KAA9377819.1"/>
    </source>
</evidence>
<keyword evidence="2" id="KW-0378">Hydrolase</keyword>
<comment type="caution">
    <text evidence="2">The sequence shown here is derived from an EMBL/GenBank/DDBJ whole genome shotgun (WGS) entry which is preliminary data.</text>
</comment>
<evidence type="ECO:0000313" key="3">
    <source>
        <dbReference type="Proteomes" id="UP000327011"/>
    </source>
</evidence>
<sequence length="560" mass="60594">MNDEIAALSQVATWPNADRRTRIVLANQLTAAGLDTEGYEFFSDLSSRTPGDGLLLALAGAFQSRLDGQAEAAIAKLDTATSLDLGLPHYYRGISLAGLPGCAGRAETVVADLEFVLMVKDQFPPGFMRPVHAALSRAYDLLGRTEEAARARGRAGHPITDHLITDHWASPEDGFRFVPRRMVEHAPGVHVAQGYDFADIGFVVTGTGVVAVDAGSTPEHASAALREFRKITDLPLTHVILTHAHWDHVGGLDAFTAGGAEVIAQANFPHELALQNSGPPPLGYYLPRGHDRRSQVEPDRLVQDVEKLTIGGVDFTLIPIPGGETEDGLVIHLPSLEVAFTGDMCMPYLGAPTLAEGSPQGLFRAMREVMDLRPRKLIHGHPALTENYTIEAFPGLLAALRDLERVITAGISDGLTLAEILRLNHLPESLKDHPVSVMPYLVTRDNFIQRVHRQQTGYWHRSGEGVERFTSAELSAALDLLSGRSAATFATAGLELARRGEHPLALHIVDLGLVSHPGAPELVGLRQSLLQSMVARNQLLNPFKFMHYASLAGLELEPAD</sequence>
<accession>A0A5J5K3L1</accession>
<dbReference type="SMART" id="SM00849">
    <property type="entry name" value="Lactamase_B"/>
    <property type="match status" value="1"/>
</dbReference>
<dbReference type="InterPro" id="IPR001279">
    <property type="entry name" value="Metallo-B-lactamas"/>
</dbReference>
<organism evidence="2 3">
    <name type="scientific">Microbispora cellulosiformans</name>
    <dbReference type="NCBI Taxonomy" id="2614688"/>
    <lineage>
        <taxon>Bacteria</taxon>
        <taxon>Bacillati</taxon>
        <taxon>Actinomycetota</taxon>
        <taxon>Actinomycetes</taxon>
        <taxon>Streptosporangiales</taxon>
        <taxon>Streptosporangiaceae</taxon>
        <taxon>Microbispora</taxon>
    </lineage>
</organism>
<name>A0A5J5K3L1_9ACTN</name>
<dbReference type="InterPro" id="IPR052195">
    <property type="entry name" value="Bact_Alkyl/Aryl-Sulfatase"/>
</dbReference>
<dbReference type="Pfam" id="PF00753">
    <property type="entry name" value="Lactamase_B"/>
    <property type="match status" value="1"/>
</dbReference>
<feature type="domain" description="Metallo-beta-lactamase" evidence="1">
    <location>
        <begin position="197"/>
        <end position="381"/>
    </location>
</feature>
<evidence type="ECO:0000259" key="1">
    <source>
        <dbReference type="SMART" id="SM00849"/>
    </source>
</evidence>
<dbReference type="Gene3D" id="3.60.15.10">
    <property type="entry name" value="Ribonuclease Z/Hydroxyacylglutathione hydrolase-like"/>
    <property type="match status" value="1"/>
</dbReference>
<gene>
    <name evidence="2" type="ORF">F5972_19770</name>
</gene>
<dbReference type="Proteomes" id="UP000327011">
    <property type="component" value="Unassembled WGS sequence"/>
</dbReference>
<dbReference type="PANTHER" id="PTHR43223:SF2">
    <property type="entry name" value="METALLO-BETA-LACTAMASE DOMAIN-CONTAINING PROTEIN"/>
    <property type="match status" value="1"/>
</dbReference>
<dbReference type="GO" id="GO:0016787">
    <property type="term" value="F:hydrolase activity"/>
    <property type="evidence" value="ECO:0007669"/>
    <property type="project" value="UniProtKB-KW"/>
</dbReference>
<protein>
    <submittedName>
        <fullName evidence="2">MBL fold metallo-hydrolase</fullName>
    </submittedName>
</protein>
<keyword evidence="3" id="KW-1185">Reference proteome</keyword>
<dbReference type="PANTHER" id="PTHR43223">
    <property type="entry name" value="ALKYL/ARYL-SULFATASE"/>
    <property type="match status" value="1"/>
</dbReference>
<dbReference type="AlphaFoldDB" id="A0A5J5K3L1"/>
<dbReference type="RefSeq" id="WP_150935006.1">
    <property type="nucleotide sequence ID" value="NZ_VYTZ01000006.1"/>
</dbReference>
<dbReference type="InterPro" id="IPR036866">
    <property type="entry name" value="RibonucZ/Hydroxyglut_hydro"/>
</dbReference>
<dbReference type="EMBL" id="VYTZ01000006">
    <property type="protein sequence ID" value="KAA9377819.1"/>
    <property type="molecule type" value="Genomic_DNA"/>
</dbReference>
<reference evidence="2 3" key="1">
    <citation type="submission" date="2019-09" db="EMBL/GenBank/DDBJ databases">
        <title>Screening of Novel Bioactive Compounds from Soil-Associated.</title>
        <authorList>
            <person name="Gong X."/>
        </authorList>
    </citation>
    <scope>NUCLEOTIDE SEQUENCE [LARGE SCALE GENOMIC DNA]</scope>
    <source>
        <strain evidence="2 3">Gxj-6</strain>
    </source>
</reference>
<proteinExistence type="predicted"/>
<dbReference type="SUPFAM" id="SSF56281">
    <property type="entry name" value="Metallo-hydrolase/oxidoreductase"/>
    <property type="match status" value="1"/>
</dbReference>